<proteinExistence type="predicted"/>
<sequence>MTSTVSKLEPIIPITPEQRQLLLLKFSWDIESLKNSLQEYANTNSFLIENGVCPKNNVSVIKSSECEICCSPGKLLGLRCQHMACFNCWTKYLAAKIEMVSAF</sequence>
<dbReference type="SUPFAM" id="SSF57850">
    <property type="entry name" value="RING/U-box"/>
    <property type="match status" value="1"/>
</dbReference>
<keyword evidence="2" id="KW-1185">Reference proteome</keyword>
<organism evidence="2">
    <name type="scientific">Caenorhabditis brenneri</name>
    <name type="common">Nematode worm</name>
    <dbReference type="NCBI Taxonomy" id="135651"/>
    <lineage>
        <taxon>Eukaryota</taxon>
        <taxon>Metazoa</taxon>
        <taxon>Ecdysozoa</taxon>
        <taxon>Nematoda</taxon>
        <taxon>Chromadorea</taxon>
        <taxon>Rhabditida</taxon>
        <taxon>Rhabditina</taxon>
        <taxon>Rhabditomorpha</taxon>
        <taxon>Rhabditoidea</taxon>
        <taxon>Rhabditidae</taxon>
        <taxon>Peloderinae</taxon>
        <taxon>Caenorhabditis</taxon>
    </lineage>
</organism>
<name>G0MMG9_CAEBE</name>
<gene>
    <name evidence="1" type="ORF">CAEBREN_30013</name>
</gene>
<evidence type="ECO:0000313" key="1">
    <source>
        <dbReference type="EMBL" id="EGT37537.1"/>
    </source>
</evidence>
<dbReference type="AlphaFoldDB" id="G0MMG9"/>
<dbReference type="InParanoid" id="G0MMG9"/>
<dbReference type="OrthoDB" id="69641at2759"/>
<reference evidence="2" key="1">
    <citation type="submission" date="2011-07" db="EMBL/GenBank/DDBJ databases">
        <authorList>
            <consortium name="Caenorhabditis brenneri Sequencing and Analysis Consortium"/>
            <person name="Wilson R.K."/>
        </authorList>
    </citation>
    <scope>NUCLEOTIDE SEQUENCE [LARGE SCALE GENOMIC DNA]</scope>
    <source>
        <strain evidence="2">PB2801</strain>
    </source>
</reference>
<accession>G0MMG9</accession>
<dbReference type="eggNOG" id="KOG1815">
    <property type="taxonomic scope" value="Eukaryota"/>
</dbReference>
<evidence type="ECO:0000313" key="2">
    <source>
        <dbReference type="Proteomes" id="UP000008068"/>
    </source>
</evidence>
<dbReference type="STRING" id="135651.G0MMG9"/>
<dbReference type="Proteomes" id="UP000008068">
    <property type="component" value="Unassembled WGS sequence"/>
</dbReference>
<protein>
    <submittedName>
        <fullName evidence="1">Uncharacterized protein</fullName>
    </submittedName>
</protein>
<dbReference type="HOGENOM" id="CLU_2266080_0_0_1"/>
<dbReference type="EMBL" id="GL379802">
    <property type="protein sequence ID" value="EGT37537.1"/>
    <property type="molecule type" value="Genomic_DNA"/>
</dbReference>